<protein>
    <submittedName>
        <fullName evidence="1">Uncharacterized protein</fullName>
    </submittedName>
</protein>
<organism evidence="1 2">
    <name type="scientific">Sphenostylis stenocarpa</name>
    <dbReference type="NCBI Taxonomy" id="92480"/>
    <lineage>
        <taxon>Eukaryota</taxon>
        <taxon>Viridiplantae</taxon>
        <taxon>Streptophyta</taxon>
        <taxon>Embryophyta</taxon>
        <taxon>Tracheophyta</taxon>
        <taxon>Spermatophyta</taxon>
        <taxon>Magnoliopsida</taxon>
        <taxon>eudicotyledons</taxon>
        <taxon>Gunneridae</taxon>
        <taxon>Pentapetalae</taxon>
        <taxon>rosids</taxon>
        <taxon>fabids</taxon>
        <taxon>Fabales</taxon>
        <taxon>Fabaceae</taxon>
        <taxon>Papilionoideae</taxon>
        <taxon>50 kb inversion clade</taxon>
        <taxon>NPAAA clade</taxon>
        <taxon>indigoferoid/millettioid clade</taxon>
        <taxon>Phaseoleae</taxon>
        <taxon>Sphenostylis</taxon>
    </lineage>
</organism>
<proteinExistence type="predicted"/>
<gene>
    <name evidence="1" type="ORF">AYBTSS11_LOCUS23151</name>
</gene>
<accession>A0AA86VRZ0</accession>
<dbReference type="Gramene" id="rna-AYBTSS11_LOCUS23151">
    <property type="protein sequence ID" value="CAJ1971153.1"/>
    <property type="gene ID" value="gene-AYBTSS11_LOCUS23151"/>
</dbReference>
<reference evidence="1" key="1">
    <citation type="submission" date="2023-10" db="EMBL/GenBank/DDBJ databases">
        <authorList>
            <person name="Domelevo Entfellner J.-B."/>
        </authorList>
    </citation>
    <scope>NUCLEOTIDE SEQUENCE</scope>
</reference>
<evidence type="ECO:0000313" key="2">
    <source>
        <dbReference type="Proteomes" id="UP001189624"/>
    </source>
</evidence>
<name>A0AA86VRZ0_9FABA</name>
<evidence type="ECO:0000313" key="1">
    <source>
        <dbReference type="EMBL" id="CAJ1971153.1"/>
    </source>
</evidence>
<dbReference type="AlphaFoldDB" id="A0AA86VRZ0"/>
<keyword evidence="2" id="KW-1185">Reference proteome</keyword>
<sequence length="130" mass="14511">MVFKNLHAHTKKAIAGAGGALGGVPVTRTMHSRFGAYDTRGSIMTELFDHPDESILYSTATITNATSKLCQLWRPKFGVEIWKKMLNYDGIITKTYNSDLKKPLASIAMKQESLFKGRKMYKTAYTNSSL</sequence>
<dbReference type="Proteomes" id="UP001189624">
    <property type="component" value="Chromosome 8"/>
</dbReference>
<dbReference type="EMBL" id="OY731405">
    <property type="protein sequence ID" value="CAJ1971153.1"/>
    <property type="molecule type" value="Genomic_DNA"/>
</dbReference>